<evidence type="ECO:0000256" key="3">
    <source>
        <dbReference type="ARBA" id="ARBA00022692"/>
    </source>
</evidence>
<dbReference type="Gene3D" id="1.10.3730.20">
    <property type="match status" value="1"/>
</dbReference>
<feature type="transmembrane region" description="Helical" evidence="6">
    <location>
        <begin position="12"/>
        <end position="35"/>
    </location>
</feature>
<evidence type="ECO:0000256" key="1">
    <source>
        <dbReference type="ARBA" id="ARBA00004141"/>
    </source>
</evidence>
<dbReference type="InterPro" id="IPR037185">
    <property type="entry name" value="EmrE-like"/>
</dbReference>
<feature type="transmembrane region" description="Helical" evidence="6">
    <location>
        <begin position="290"/>
        <end position="307"/>
    </location>
</feature>
<evidence type="ECO:0000313" key="9">
    <source>
        <dbReference type="Proteomes" id="UP000319143"/>
    </source>
</evidence>
<dbReference type="OrthoDB" id="276016at2"/>
<keyword evidence="4 6" id="KW-1133">Transmembrane helix</keyword>
<dbReference type="InterPro" id="IPR050638">
    <property type="entry name" value="AA-Vitamin_Transporters"/>
</dbReference>
<feature type="transmembrane region" description="Helical" evidence="6">
    <location>
        <begin position="264"/>
        <end position="284"/>
    </location>
</feature>
<accession>A0A5C6DZD3</accession>
<name>A0A5C6DZD3_9BACT</name>
<keyword evidence="5 6" id="KW-0472">Membrane</keyword>
<feature type="transmembrane region" description="Helical" evidence="6">
    <location>
        <begin position="236"/>
        <end position="257"/>
    </location>
</feature>
<organism evidence="8 9">
    <name type="scientific">Novipirellula artificiosorum</name>
    <dbReference type="NCBI Taxonomy" id="2528016"/>
    <lineage>
        <taxon>Bacteria</taxon>
        <taxon>Pseudomonadati</taxon>
        <taxon>Planctomycetota</taxon>
        <taxon>Planctomycetia</taxon>
        <taxon>Pirellulales</taxon>
        <taxon>Pirellulaceae</taxon>
        <taxon>Novipirellula</taxon>
    </lineage>
</organism>
<evidence type="ECO:0000256" key="2">
    <source>
        <dbReference type="ARBA" id="ARBA00007362"/>
    </source>
</evidence>
<evidence type="ECO:0000256" key="4">
    <source>
        <dbReference type="ARBA" id="ARBA00022989"/>
    </source>
</evidence>
<dbReference type="Pfam" id="PF00892">
    <property type="entry name" value="EamA"/>
    <property type="match status" value="1"/>
</dbReference>
<feature type="transmembrane region" description="Helical" evidence="6">
    <location>
        <begin position="166"/>
        <end position="186"/>
    </location>
</feature>
<proteinExistence type="inferred from homology"/>
<sequence length="320" mass="32661">MTIETDSLRAPVGMVAATASGMAAAILYTCSNIALRQSVGLDPFLVAAMKALPTIVVLGPFVLFMRMTGQTIATSLRMLPRFAAAALVTQVIGNGAFQFALGSIGLAATVPITLGVLIIGGAVFGRILLGEPVRMRTIVAMVVLIIAVIVLSLPDATEAPAQSAEALPVWGGVLCAAGSGLSYAFFGVVLRQTLNGGISAPATMLVSGVVGAISLWSTTFLRIEFASLGDITSNQWVFLVLGGVFNFSAFVALSVALKALPVVAVNLINASQVAMAATAGVILFSEPVTLPLLVGIALTFAGLMVLASGRRGKNGASETP</sequence>
<reference evidence="8 9" key="1">
    <citation type="submission" date="2019-02" db="EMBL/GenBank/DDBJ databases">
        <title>Deep-cultivation of Planctomycetes and their phenomic and genomic characterization uncovers novel biology.</title>
        <authorList>
            <person name="Wiegand S."/>
            <person name="Jogler M."/>
            <person name="Boedeker C."/>
            <person name="Pinto D."/>
            <person name="Vollmers J."/>
            <person name="Rivas-Marin E."/>
            <person name="Kohn T."/>
            <person name="Peeters S.H."/>
            <person name="Heuer A."/>
            <person name="Rast P."/>
            <person name="Oberbeckmann S."/>
            <person name="Bunk B."/>
            <person name="Jeske O."/>
            <person name="Meyerdierks A."/>
            <person name="Storesund J.E."/>
            <person name="Kallscheuer N."/>
            <person name="Luecker S."/>
            <person name="Lage O.M."/>
            <person name="Pohl T."/>
            <person name="Merkel B.J."/>
            <person name="Hornburger P."/>
            <person name="Mueller R.-W."/>
            <person name="Bruemmer F."/>
            <person name="Labrenz M."/>
            <person name="Spormann A.M."/>
            <person name="Op Den Camp H."/>
            <person name="Overmann J."/>
            <person name="Amann R."/>
            <person name="Jetten M.S.M."/>
            <person name="Mascher T."/>
            <person name="Medema M.H."/>
            <person name="Devos D.P."/>
            <person name="Kaster A.-K."/>
            <person name="Ovreas L."/>
            <person name="Rohde M."/>
            <person name="Galperin M.Y."/>
            <person name="Jogler C."/>
        </authorList>
    </citation>
    <scope>NUCLEOTIDE SEQUENCE [LARGE SCALE GENOMIC DNA]</scope>
    <source>
        <strain evidence="8 9">Poly41</strain>
    </source>
</reference>
<evidence type="ECO:0000259" key="7">
    <source>
        <dbReference type="Pfam" id="PF00892"/>
    </source>
</evidence>
<dbReference type="Proteomes" id="UP000319143">
    <property type="component" value="Unassembled WGS sequence"/>
</dbReference>
<dbReference type="InterPro" id="IPR000620">
    <property type="entry name" value="EamA_dom"/>
</dbReference>
<dbReference type="RefSeq" id="WP_146525355.1">
    <property type="nucleotide sequence ID" value="NZ_SJPV01000002.1"/>
</dbReference>
<comment type="subcellular location">
    <subcellularLocation>
        <location evidence="1">Membrane</location>
        <topology evidence="1">Multi-pass membrane protein</topology>
    </subcellularLocation>
</comment>
<feature type="transmembrane region" description="Helical" evidence="6">
    <location>
        <begin position="47"/>
        <end position="66"/>
    </location>
</feature>
<dbReference type="PANTHER" id="PTHR32322:SF2">
    <property type="entry name" value="EAMA DOMAIN-CONTAINING PROTEIN"/>
    <property type="match status" value="1"/>
</dbReference>
<keyword evidence="3 6" id="KW-0812">Transmembrane</keyword>
<comment type="similarity">
    <text evidence="2">Belongs to the EamA transporter family.</text>
</comment>
<dbReference type="SUPFAM" id="SSF103481">
    <property type="entry name" value="Multidrug resistance efflux transporter EmrE"/>
    <property type="match status" value="2"/>
</dbReference>
<feature type="transmembrane region" description="Helical" evidence="6">
    <location>
        <begin position="198"/>
        <end position="216"/>
    </location>
</feature>
<evidence type="ECO:0000313" key="8">
    <source>
        <dbReference type="EMBL" id="TWU40811.1"/>
    </source>
</evidence>
<comment type="caution">
    <text evidence="8">The sequence shown here is derived from an EMBL/GenBank/DDBJ whole genome shotgun (WGS) entry which is preliminary data.</text>
</comment>
<feature type="domain" description="EamA" evidence="7">
    <location>
        <begin position="172"/>
        <end position="306"/>
    </location>
</feature>
<gene>
    <name evidence="8" type="ORF">Poly41_16460</name>
</gene>
<dbReference type="EMBL" id="SJPV01000002">
    <property type="protein sequence ID" value="TWU40811.1"/>
    <property type="molecule type" value="Genomic_DNA"/>
</dbReference>
<feature type="transmembrane region" description="Helical" evidence="6">
    <location>
        <begin position="137"/>
        <end position="154"/>
    </location>
</feature>
<keyword evidence="9" id="KW-1185">Reference proteome</keyword>
<feature type="transmembrane region" description="Helical" evidence="6">
    <location>
        <begin position="78"/>
        <end position="97"/>
    </location>
</feature>
<evidence type="ECO:0000256" key="6">
    <source>
        <dbReference type="SAM" id="Phobius"/>
    </source>
</evidence>
<evidence type="ECO:0000256" key="5">
    <source>
        <dbReference type="ARBA" id="ARBA00023136"/>
    </source>
</evidence>
<dbReference type="PANTHER" id="PTHR32322">
    <property type="entry name" value="INNER MEMBRANE TRANSPORTER"/>
    <property type="match status" value="1"/>
</dbReference>
<feature type="transmembrane region" description="Helical" evidence="6">
    <location>
        <begin position="103"/>
        <end position="125"/>
    </location>
</feature>
<protein>
    <submittedName>
        <fullName evidence="8">EamA-like transporter family protein</fullName>
    </submittedName>
</protein>
<dbReference type="GO" id="GO:0016020">
    <property type="term" value="C:membrane"/>
    <property type="evidence" value="ECO:0007669"/>
    <property type="project" value="UniProtKB-SubCell"/>
</dbReference>
<dbReference type="AlphaFoldDB" id="A0A5C6DZD3"/>